<dbReference type="Gene3D" id="1.20.5.170">
    <property type="match status" value="1"/>
</dbReference>
<dbReference type="CDD" id="cd14702">
    <property type="entry name" value="bZIP_plant_GBF1"/>
    <property type="match status" value="1"/>
</dbReference>
<dbReference type="SUPFAM" id="SSF57959">
    <property type="entry name" value="Leucine zipper domain"/>
    <property type="match status" value="1"/>
</dbReference>
<reference evidence="8 9" key="1">
    <citation type="journal article" date="2023" name="Plants (Basel)">
        <title>Bridging the Gap: Combining Genomics and Transcriptomics Approaches to Understand Stylosanthes scabra, an Orphan Legume from the Brazilian Caatinga.</title>
        <authorList>
            <person name="Ferreira-Neto J.R.C."/>
            <person name="da Silva M.D."/>
            <person name="Binneck E."/>
            <person name="de Melo N.F."/>
            <person name="da Silva R.H."/>
            <person name="de Melo A.L.T.M."/>
            <person name="Pandolfi V."/>
            <person name="Bustamante F.O."/>
            <person name="Brasileiro-Vidal A.C."/>
            <person name="Benko-Iseppon A.M."/>
        </authorList>
    </citation>
    <scope>NUCLEOTIDE SEQUENCE [LARGE SCALE GENOMIC DNA]</scope>
    <source>
        <tissue evidence="8">Leaves</tissue>
    </source>
</reference>
<feature type="compositionally biased region" description="Gly residues" evidence="6">
    <location>
        <begin position="8"/>
        <end position="18"/>
    </location>
</feature>
<dbReference type="PANTHER" id="PTHR45764">
    <property type="entry name" value="BZIP TRANSCRIPTION FACTOR 44"/>
    <property type="match status" value="1"/>
</dbReference>
<proteinExistence type="predicted"/>
<comment type="caution">
    <text evidence="8">The sequence shown here is derived from an EMBL/GenBank/DDBJ whole genome shotgun (WGS) entry which is preliminary data.</text>
</comment>
<feature type="region of interest" description="Disordered" evidence="6">
    <location>
        <begin position="1"/>
        <end position="51"/>
    </location>
</feature>
<evidence type="ECO:0000256" key="4">
    <source>
        <dbReference type="ARBA" id="ARBA00023163"/>
    </source>
</evidence>
<evidence type="ECO:0000259" key="7">
    <source>
        <dbReference type="PROSITE" id="PS50217"/>
    </source>
</evidence>
<gene>
    <name evidence="8" type="ORF">PIB30_029100</name>
</gene>
<dbReference type="PANTHER" id="PTHR45764:SF58">
    <property type="entry name" value="BZIP TRANSCRIPTION FACTOR BZIP124"/>
    <property type="match status" value="1"/>
</dbReference>
<evidence type="ECO:0000313" key="8">
    <source>
        <dbReference type="EMBL" id="MED6158046.1"/>
    </source>
</evidence>
<dbReference type="InterPro" id="IPR004827">
    <property type="entry name" value="bZIP"/>
</dbReference>
<accession>A0ABU6UAK7</accession>
<evidence type="ECO:0000256" key="6">
    <source>
        <dbReference type="SAM" id="MobiDB-lite"/>
    </source>
</evidence>
<evidence type="ECO:0000256" key="2">
    <source>
        <dbReference type="ARBA" id="ARBA00023015"/>
    </source>
</evidence>
<dbReference type="InterPro" id="IPR045314">
    <property type="entry name" value="bZIP_plant_GBF1"/>
</dbReference>
<dbReference type="Proteomes" id="UP001341840">
    <property type="component" value="Unassembled WGS sequence"/>
</dbReference>
<sequence length="165" mass="18553">MASPISGGYSGSGSGSGSEGDPQQHIMDQRKRKRMQSNRESARRSRMRKQQHLDSLISQADELKKENSQISTSIGITTELYLNIESDNAILRAQMAELTNRLNSLNDIINYMNSSMSITTTTTNNHHFLAATHHEAQETHFNDCGFMDPWNSLAANQPIMDMLMY</sequence>
<name>A0ABU6UAK7_9FABA</name>
<dbReference type="Pfam" id="PF00170">
    <property type="entry name" value="bZIP_1"/>
    <property type="match status" value="1"/>
</dbReference>
<comment type="subcellular location">
    <subcellularLocation>
        <location evidence="1">Nucleus</location>
    </subcellularLocation>
</comment>
<dbReference type="PROSITE" id="PS50217">
    <property type="entry name" value="BZIP"/>
    <property type="match status" value="1"/>
</dbReference>
<keyword evidence="4" id="KW-0804">Transcription</keyword>
<organism evidence="8 9">
    <name type="scientific">Stylosanthes scabra</name>
    <dbReference type="NCBI Taxonomy" id="79078"/>
    <lineage>
        <taxon>Eukaryota</taxon>
        <taxon>Viridiplantae</taxon>
        <taxon>Streptophyta</taxon>
        <taxon>Embryophyta</taxon>
        <taxon>Tracheophyta</taxon>
        <taxon>Spermatophyta</taxon>
        <taxon>Magnoliopsida</taxon>
        <taxon>eudicotyledons</taxon>
        <taxon>Gunneridae</taxon>
        <taxon>Pentapetalae</taxon>
        <taxon>rosids</taxon>
        <taxon>fabids</taxon>
        <taxon>Fabales</taxon>
        <taxon>Fabaceae</taxon>
        <taxon>Papilionoideae</taxon>
        <taxon>50 kb inversion clade</taxon>
        <taxon>dalbergioids sensu lato</taxon>
        <taxon>Dalbergieae</taxon>
        <taxon>Pterocarpus clade</taxon>
        <taxon>Stylosanthes</taxon>
    </lineage>
</organism>
<dbReference type="SMART" id="SM00338">
    <property type="entry name" value="BRLZ"/>
    <property type="match status" value="1"/>
</dbReference>
<evidence type="ECO:0000256" key="3">
    <source>
        <dbReference type="ARBA" id="ARBA00023125"/>
    </source>
</evidence>
<protein>
    <recommendedName>
        <fullName evidence="7">BZIP domain-containing protein</fullName>
    </recommendedName>
</protein>
<keyword evidence="9" id="KW-1185">Reference proteome</keyword>
<dbReference type="InterPro" id="IPR046347">
    <property type="entry name" value="bZIP_sf"/>
</dbReference>
<keyword evidence="2" id="KW-0805">Transcription regulation</keyword>
<keyword evidence="5" id="KW-0539">Nucleus</keyword>
<feature type="domain" description="BZIP" evidence="7">
    <location>
        <begin position="28"/>
        <end position="74"/>
    </location>
</feature>
<dbReference type="PROSITE" id="PS00036">
    <property type="entry name" value="BZIP_BASIC"/>
    <property type="match status" value="1"/>
</dbReference>
<evidence type="ECO:0000256" key="1">
    <source>
        <dbReference type="ARBA" id="ARBA00004123"/>
    </source>
</evidence>
<evidence type="ECO:0000256" key="5">
    <source>
        <dbReference type="ARBA" id="ARBA00023242"/>
    </source>
</evidence>
<dbReference type="EMBL" id="JASCZI010120946">
    <property type="protein sequence ID" value="MED6158046.1"/>
    <property type="molecule type" value="Genomic_DNA"/>
</dbReference>
<keyword evidence="3" id="KW-0238">DNA-binding</keyword>
<evidence type="ECO:0000313" key="9">
    <source>
        <dbReference type="Proteomes" id="UP001341840"/>
    </source>
</evidence>